<dbReference type="EMBL" id="ML736225">
    <property type="protein sequence ID" value="KAE8377343.1"/>
    <property type="molecule type" value="Genomic_DNA"/>
</dbReference>
<gene>
    <name evidence="2" type="ORF">BDV26DRAFT_263892</name>
</gene>
<evidence type="ECO:0000256" key="1">
    <source>
        <dbReference type="SAM" id="Phobius"/>
    </source>
</evidence>
<evidence type="ECO:0000313" key="2">
    <source>
        <dbReference type="EMBL" id="KAE8377343.1"/>
    </source>
</evidence>
<keyword evidence="1" id="KW-0472">Membrane</keyword>
<keyword evidence="1" id="KW-0812">Transmembrane</keyword>
<organism evidence="2 3">
    <name type="scientific">Aspergillus bertholletiae</name>
    <dbReference type="NCBI Taxonomy" id="1226010"/>
    <lineage>
        <taxon>Eukaryota</taxon>
        <taxon>Fungi</taxon>
        <taxon>Dikarya</taxon>
        <taxon>Ascomycota</taxon>
        <taxon>Pezizomycotina</taxon>
        <taxon>Eurotiomycetes</taxon>
        <taxon>Eurotiomycetidae</taxon>
        <taxon>Eurotiales</taxon>
        <taxon>Aspergillaceae</taxon>
        <taxon>Aspergillus</taxon>
        <taxon>Aspergillus subgen. Circumdati</taxon>
    </lineage>
</organism>
<dbReference type="AlphaFoldDB" id="A0A5N7B5N1"/>
<dbReference type="Proteomes" id="UP000326198">
    <property type="component" value="Unassembled WGS sequence"/>
</dbReference>
<sequence length="71" mass="8492">MYFVISSSLFIFGLCLFSFSFLSFRFLFIFYFISLVVPLWRWFGFMEGEEVGIDRFHWCLALFSWGCLDGV</sequence>
<feature type="transmembrane region" description="Helical" evidence="1">
    <location>
        <begin position="9"/>
        <end position="33"/>
    </location>
</feature>
<keyword evidence="3" id="KW-1185">Reference proteome</keyword>
<reference evidence="2 3" key="1">
    <citation type="submission" date="2019-04" db="EMBL/GenBank/DDBJ databases">
        <title>Friends and foes A comparative genomics studyof 23 Aspergillus species from section Flavi.</title>
        <authorList>
            <consortium name="DOE Joint Genome Institute"/>
            <person name="Kjaerbolling I."/>
            <person name="Vesth T."/>
            <person name="Frisvad J.C."/>
            <person name="Nybo J.L."/>
            <person name="Theobald S."/>
            <person name="Kildgaard S."/>
            <person name="Isbrandt T."/>
            <person name="Kuo A."/>
            <person name="Sato A."/>
            <person name="Lyhne E.K."/>
            <person name="Kogle M.E."/>
            <person name="Wiebenga A."/>
            <person name="Kun R.S."/>
            <person name="Lubbers R.J."/>
            <person name="Makela M.R."/>
            <person name="Barry K."/>
            <person name="Chovatia M."/>
            <person name="Clum A."/>
            <person name="Daum C."/>
            <person name="Haridas S."/>
            <person name="He G."/>
            <person name="LaButti K."/>
            <person name="Lipzen A."/>
            <person name="Mondo S."/>
            <person name="Riley R."/>
            <person name="Salamov A."/>
            <person name="Simmons B.A."/>
            <person name="Magnuson J.K."/>
            <person name="Henrissat B."/>
            <person name="Mortensen U.H."/>
            <person name="Larsen T.O."/>
            <person name="Devries R.P."/>
            <person name="Grigoriev I.V."/>
            <person name="Machida M."/>
            <person name="Baker S.E."/>
            <person name="Andersen M.R."/>
        </authorList>
    </citation>
    <scope>NUCLEOTIDE SEQUENCE [LARGE SCALE GENOMIC DNA]</scope>
    <source>
        <strain evidence="2 3">IBT 29228</strain>
    </source>
</reference>
<protein>
    <submittedName>
        <fullName evidence="2">Uncharacterized protein</fullName>
    </submittedName>
</protein>
<keyword evidence="1" id="KW-1133">Transmembrane helix</keyword>
<evidence type="ECO:0000313" key="3">
    <source>
        <dbReference type="Proteomes" id="UP000326198"/>
    </source>
</evidence>
<accession>A0A5N7B5N1</accession>
<proteinExistence type="predicted"/>
<name>A0A5N7B5N1_9EURO</name>